<sequence>MAVPLRQLLLCWVLGAGRSQSSPPWFQNITTNLFNSSGDILLGGLFPINELTSNLSHRVKPDNISCDRINEHGLGMALVMKYTVDEINANSTLLPGIRLGYEIFDTCKQSAVIVKPTLLFLTEDSSRELAVMCNYTDYVTRVVAVIGPSTSEMVSVIGKLLGFFLIPQISYLATSDLFSDKSMYPSFLRTVPSDKRQVEAMVYLLNRFQWNWVAVVGSEDEYGRQGQRQFSTLAAKSSICVGYEGLIPMYRDPQPVVREILDRIAEAKVGVVVVFSLSQPARAFFTEVIRRNLTGVWVASDDWALHRDVSTLPNIHTVGTIIAFTFQSQTLALLTPYTRELFSRIREERARQPSPDTESTRGMNQCPDCWNLSPDNLHLVTEPIVLRSAFSVYAAIYSVAHALHNLLGCNANSCLRGAKSKVYPWQLLEVLKKVNFSLNGSHFEFDSNGNPNIGYNVLQWVWRNNSLSFKDVGSFYKNLSINNTLIQWHTGSTKAPESTCSSECGPGQVRRVKGFHSCCYDCIECLPGTFQNGTMDIQCTQCLEGQWSQVRSTNCTEPTFDFLTWSQPESLGLLLAMLVMLACQGAVGVLLLQHRGSPLVRASGGALGGVALLSLMGGCACLLLFLGQPGELVCRLQLPLSSIFQTVTLSTILIISLQIVYVTEFPGKAPFHLDTLRGPGGCLLVLACCGVQAGICGYYVQEGPSLSQYLAKMKVTFVRKFLRCPVEPILGLGLMQGFNGLLALTSFMCTFMAVKTVRQYNLARDITFSTLTYCVVWVVFIPIYTSLNDKDRSIVHVSVSLLSNMGLMVAYYLPKCHLLLKKPELNTEEHFHTFLKGAEATPQKEHDQGSGGERQGSGGEGQGSAGEGQGSGGERQGPAGEGQGSGGEGHGSGKGQGSAGEGHGSGKGQGSAGEGQGSGGEGQGSAGEGQGSGGEGHGSGEGQGSAGEGHGSGKGQGSAGEGQGSAGKGQGSAGEGQGSAGERQGSAGEGQGSAGEGQGSAGEGHGSGKGQG</sequence>
<comment type="similarity">
    <text evidence="11">Belongs to the G-protein coupled receptor 3 family. TAS1R subfamily.</text>
</comment>
<dbReference type="FunFam" id="3.40.50.2300:FF:000016">
    <property type="entry name" value="Taste 1 receptor member 2"/>
    <property type="match status" value="1"/>
</dbReference>
<dbReference type="CDD" id="cd06363">
    <property type="entry name" value="PBP1_taste_receptor"/>
    <property type="match status" value="1"/>
</dbReference>
<dbReference type="Ensembl" id="ENSSTUT00000020871.1">
    <property type="protein sequence ID" value="ENSSTUP00000019864.1"/>
    <property type="gene ID" value="ENSSTUG00000008808.1"/>
</dbReference>
<accession>A0A673X6Q2</accession>
<dbReference type="PANTHER" id="PTHR24061:SF435">
    <property type="entry name" value="TASTE RECEPTOR TYPE 1 MEMBER 3"/>
    <property type="match status" value="1"/>
</dbReference>
<keyword evidence="4 15" id="KW-0732">Signal</keyword>
<dbReference type="KEGG" id="stru:115149815"/>
<dbReference type="OMA" id="STCSAMC"/>
<keyword evidence="10" id="KW-0807">Transducer</keyword>
<gene>
    <name evidence="17" type="primary">TAS1R3</name>
    <name evidence="17" type="synonym">LOC115149815</name>
</gene>
<feature type="domain" description="G-protein coupled receptors family 3 profile" evidence="16">
    <location>
        <begin position="569"/>
        <end position="835"/>
    </location>
</feature>
<dbReference type="Proteomes" id="UP000472277">
    <property type="component" value="Chromosome 16"/>
</dbReference>
<dbReference type="PANTHER" id="PTHR24061">
    <property type="entry name" value="CALCIUM-SENSING RECEPTOR-RELATED"/>
    <property type="match status" value="1"/>
</dbReference>
<dbReference type="AlphaFoldDB" id="A0A673X6Q2"/>
<evidence type="ECO:0000256" key="9">
    <source>
        <dbReference type="ARBA" id="ARBA00023180"/>
    </source>
</evidence>
<dbReference type="Gene3D" id="3.40.50.2300">
    <property type="match status" value="2"/>
</dbReference>
<evidence type="ECO:0000256" key="10">
    <source>
        <dbReference type="ARBA" id="ARBA00023224"/>
    </source>
</evidence>
<organism evidence="17 18">
    <name type="scientific">Salmo trutta</name>
    <name type="common">Brown trout</name>
    <dbReference type="NCBI Taxonomy" id="8032"/>
    <lineage>
        <taxon>Eukaryota</taxon>
        <taxon>Metazoa</taxon>
        <taxon>Chordata</taxon>
        <taxon>Craniata</taxon>
        <taxon>Vertebrata</taxon>
        <taxon>Euteleostomi</taxon>
        <taxon>Actinopterygii</taxon>
        <taxon>Neopterygii</taxon>
        <taxon>Teleostei</taxon>
        <taxon>Protacanthopterygii</taxon>
        <taxon>Salmoniformes</taxon>
        <taxon>Salmonidae</taxon>
        <taxon>Salmoninae</taxon>
        <taxon>Salmo</taxon>
    </lineage>
</organism>
<evidence type="ECO:0000313" key="17">
    <source>
        <dbReference type="Ensembl" id="ENSSTUP00000019864.1"/>
    </source>
</evidence>
<proteinExistence type="inferred from homology"/>
<keyword evidence="18" id="KW-1185">Reference proteome</keyword>
<feature type="compositionally biased region" description="Gly residues" evidence="13">
    <location>
        <begin position="987"/>
        <end position="1012"/>
    </location>
</feature>
<dbReference type="Gene3D" id="2.10.50.30">
    <property type="entry name" value="GPCR, family 3, nine cysteines domain"/>
    <property type="match status" value="1"/>
</dbReference>
<feature type="region of interest" description="Disordered" evidence="13">
    <location>
        <begin position="838"/>
        <end position="1012"/>
    </location>
</feature>
<dbReference type="PRINTS" id="PR00248">
    <property type="entry name" value="GPCRMGR"/>
</dbReference>
<evidence type="ECO:0000256" key="1">
    <source>
        <dbReference type="ARBA" id="ARBA00004651"/>
    </source>
</evidence>
<keyword evidence="5 14" id="KW-1133">Transmembrane helix</keyword>
<dbReference type="GO" id="GO:0005886">
    <property type="term" value="C:plasma membrane"/>
    <property type="evidence" value="ECO:0007669"/>
    <property type="project" value="UniProtKB-SubCell"/>
</dbReference>
<evidence type="ECO:0000256" key="2">
    <source>
        <dbReference type="ARBA" id="ARBA00022475"/>
    </source>
</evidence>
<comment type="subcellular location">
    <subcellularLocation>
        <location evidence="1">Cell membrane</location>
        <topology evidence="1">Multi-pass membrane protein</topology>
    </subcellularLocation>
</comment>
<dbReference type="InterPro" id="IPR000337">
    <property type="entry name" value="GPCR_3"/>
</dbReference>
<dbReference type="InParanoid" id="A0A673X6Q2"/>
<dbReference type="InterPro" id="IPR011500">
    <property type="entry name" value="GPCR_3_9-Cys_dom"/>
</dbReference>
<evidence type="ECO:0000256" key="14">
    <source>
        <dbReference type="SAM" id="Phobius"/>
    </source>
</evidence>
<dbReference type="OrthoDB" id="5984008at2759"/>
<feature type="transmembrane region" description="Helical" evidence="14">
    <location>
        <begin position="766"/>
        <end position="787"/>
    </location>
</feature>
<dbReference type="Pfam" id="PF00003">
    <property type="entry name" value="7tm_3"/>
    <property type="match status" value="1"/>
</dbReference>
<keyword evidence="7 14" id="KW-0472">Membrane</keyword>
<evidence type="ECO:0000256" key="5">
    <source>
        <dbReference type="ARBA" id="ARBA00022989"/>
    </source>
</evidence>
<dbReference type="InterPro" id="IPR017978">
    <property type="entry name" value="GPCR_3_C"/>
</dbReference>
<dbReference type="InterPro" id="IPR001828">
    <property type="entry name" value="ANF_lig-bd_rcpt"/>
</dbReference>
<evidence type="ECO:0000256" key="13">
    <source>
        <dbReference type="SAM" id="MobiDB-lite"/>
    </source>
</evidence>
<evidence type="ECO:0000256" key="4">
    <source>
        <dbReference type="ARBA" id="ARBA00022729"/>
    </source>
</evidence>
<evidence type="ECO:0000256" key="12">
    <source>
        <dbReference type="ARBA" id="ARBA00040705"/>
    </source>
</evidence>
<dbReference type="GO" id="GO:0050917">
    <property type="term" value="P:sensory perception of umami taste"/>
    <property type="evidence" value="ECO:0007669"/>
    <property type="project" value="TreeGrafter"/>
</dbReference>
<protein>
    <recommendedName>
        <fullName evidence="12">Taste receptor type 1 member 3</fullName>
    </recommendedName>
</protein>
<reference evidence="17" key="2">
    <citation type="submission" date="2025-09" db="UniProtKB">
        <authorList>
            <consortium name="Ensembl"/>
        </authorList>
    </citation>
    <scope>IDENTIFICATION</scope>
</reference>
<keyword evidence="3 14" id="KW-0812">Transmembrane</keyword>
<evidence type="ECO:0000256" key="3">
    <source>
        <dbReference type="ARBA" id="ARBA00022692"/>
    </source>
</evidence>
<name>A0A673X6Q2_SALTR</name>
<dbReference type="Pfam" id="PF07562">
    <property type="entry name" value="NCD3G"/>
    <property type="match status" value="1"/>
</dbReference>
<evidence type="ECO:0000259" key="16">
    <source>
        <dbReference type="PROSITE" id="PS50259"/>
    </source>
</evidence>
<evidence type="ECO:0000256" key="11">
    <source>
        <dbReference type="ARBA" id="ARBA00038492"/>
    </source>
</evidence>
<keyword evidence="2" id="KW-1003">Cell membrane</keyword>
<evidence type="ECO:0000256" key="15">
    <source>
        <dbReference type="SAM" id="SignalP"/>
    </source>
</evidence>
<dbReference type="CDD" id="cd15290">
    <property type="entry name" value="7tmC_TAS1R3"/>
    <property type="match status" value="1"/>
</dbReference>
<dbReference type="SUPFAM" id="SSF53822">
    <property type="entry name" value="Periplasmic binding protein-like I"/>
    <property type="match status" value="1"/>
</dbReference>
<dbReference type="PROSITE" id="PS50259">
    <property type="entry name" value="G_PROTEIN_RECEP_F3_4"/>
    <property type="match status" value="1"/>
</dbReference>
<evidence type="ECO:0000313" key="18">
    <source>
        <dbReference type="Proteomes" id="UP000472277"/>
    </source>
</evidence>
<feature type="compositionally biased region" description="Gly residues" evidence="13">
    <location>
        <begin position="849"/>
        <end position="979"/>
    </location>
</feature>
<evidence type="ECO:0000256" key="6">
    <source>
        <dbReference type="ARBA" id="ARBA00023040"/>
    </source>
</evidence>
<keyword evidence="8" id="KW-0675">Receptor</keyword>
<dbReference type="InterPro" id="IPR000068">
    <property type="entry name" value="GPCR_3_Ca_sens_rcpt-rel"/>
</dbReference>
<dbReference type="InterPro" id="IPR028082">
    <property type="entry name" value="Peripla_BP_I"/>
</dbReference>
<evidence type="ECO:0000256" key="7">
    <source>
        <dbReference type="ARBA" id="ARBA00023136"/>
    </source>
</evidence>
<keyword evidence="6" id="KW-0297">G-protein coupled receptor</keyword>
<keyword evidence="9" id="KW-0325">Glycoprotein</keyword>
<dbReference type="GO" id="GO:0004930">
    <property type="term" value="F:G protein-coupled receptor activity"/>
    <property type="evidence" value="ECO:0007669"/>
    <property type="project" value="UniProtKB-KW"/>
</dbReference>
<feature type="signal peptide" evidence="15">
    <location>
        <begin position="1"/>
        <end position="19"/>
    </location>
</feature>
<feature type="transmembrane region" description="Helical" evidence="14">
    <location>
        <begin position="729"/>
        <end position="754"/>
    </location>
</feature>
<feature type="transmembrane region" description="Helical" evidence="14">
    <location>
        <begin position="638"/>
        <end position="661"/>
    </location>
</feature>
<dbReference type="InterPro" id="IPR038550">
    <property type="entry name" value="GPCR_3_9-Cys_sf"/>
</dbReference>
<feature type="transmembrane region" description="Helical" evidence="14">
    <location>
        <begin position="793"/>
        <end position="813"/>
    </location>
</feature>
<feature type="transmembrane region" description="Helical" evidence="14">
    <location>
        <begin position="571"/>
        <end position="592"/>
    </location>
</feature>
<dbReference type="GO" id="GO:0050916">
    <property type="term" value="P:sensory perception of sweet taste"/>
    <property type="evidence" value="ECO:0007669"/>
    <property type="project" value="TreeGrafter"/>
</dbReference>
<reference evidence="17" key="1">
    <citation type="submission" date="2025-08" db="UniProtKB">
        <authorList>
            <consortium name="Ensembl"/>
        </authorList>
    </citation>
    <scope>IDENTIFICATION</scope>
</reference>
<dbReference type="Pfam" id="PF01094">
    <property type="entry name" value="ANF_receptor"/>
    <property type="match status" value="1"/>
</dbReference>
<feature type="transmembrane region" description="Helical" evidence="14">
    <location>
        <begin position="604"/>
        <end position="626"/>
    </location>
</feature>
<dbReference type="GeneTree" id="ENSGT00940000160679"/>
<feature type="chain" id="PRO_5025635464" description="Taste receptor type 1 member 3" evidence="15">
    <location>
        <begin position="20"/>
        <end position="1012"/>
    </location>
</feature>
<dbReference type="FunFam" id="2.10.50.30:FF:000004">
    <property type="entry name" value="Taste receptor type 1 member 3-like protein"/>
    <property type="match status" value="1"/>
</dbReference>
<evidence type="ECO:0000256" key="8">
    <source>
        <dbReference type="ARBA" id="ARBA00023170"/>
    </source>
</evidence>